<comment type="caution">
    <text evidence="2">The sequence shown here is derived from an EMBL/GenBank/DDBJ whole genome shotgun (WGS) entry which is preliminary data.</text>
</comment>
<dbReference type="RefSeq" id="WP_036930106.1">
    <property type="nucleotide sequence ID" value="NZ_JRPQ01000279.1"/>
</dbReference>
<dbReference type="InterPro" id="IPR036777">
    <property type="entry name" value="Channel_Tsx-like_sf"/>
</dbReference>
<dbReference type="AlphaFoldDB" id="A0A098YLX3"/>
<dbReference type="Pfam" id="PF16412">
    <property type="entry name" value="DUF5020"/>
    <property type="match status" value="1"/>
</dbReference>
<feature type="signal peptide" evidence="1">
    <location>
        <begin position="1"/>
        <end position="20"/>
    </location>
</feature>
<dbReference type="Proteomes" id="UP000029723">
    <property type="component" value="Unassembled WGS sequence"/>
</dbReference>
<reference evidence="2 3" key="1">
    <citation type="submission" date="2014-07" db="EMBL/GenBank/DDBJ databases">
        <authorList>
            <person name="McCorrison J."/>
            <person name="Sanka R."/>
            <person name="Torralba M."/>
            <person name="Gillis M."/>
            <person name="Haft D.H."/>
            <person name="Methe B."/>
            <person name="Sutton G."/>
            <person name="Nelson K.E."/>
        </authorList>
    </citation>
    <scope>NUCLEOTIDE SEQUENCE [LARGE SCALE GENOMIC DNA]</scope>
    <source>
        <strain evidence="2 3">S9-PR14</strain>
    </source>
</reference>
<dbReference type="GO" id="GO:0009279">
    <property type="term" value="C:cell outer membrane"/>
    <property type="evidence" value="ECO:0007669"/>
    <property type="project" value="InterPro"/>
</dbReference>
<dbReference type="OrthoDB" id="1007128at2"/>
<accession>A0A098YLX3</accession>
<evidence type="ECO:0008006" key="4">
    <source>
        <dbReference type="Google" id="ProtNLM"/>
    </source>
</evidence>
<keyword evidence="1" id="KW-0732">Signal</keyword>
<protein>
    <recommendedName>
        <fullName evidence="4">DUF5020 domain-containing protein</fullName>
    </recommendedName>
</protein>
<feature type="chain" id="PRO_5001942562" description="DUF5020 domain-containing protein" evidence="1">
    <location>
        <begin position="21"/>
        <end position="249"/>
    </location>
</feature>
<organism evidence="2 3">
    <name type="scientific">Hoylesella timonensis S9-PR14</name>
    <dbReference type="NCBI Taxonomy" id="1401062"/>
    <lineage>
        <taxon>Bacteria</taxon>
        <taxon>Pseudomonadati</taxon>
        <taxon>Bacteroidota</taxon>
        <taxon>Bacteroidia</taxon>
        <taxon>Bacteroidales</taxon>
        <taxon>Prevotellaceae</taxon>
        <taxon>Hoylesella</taxon>
    </lineage>
</organism>
<gene>
    <name evidence="2" type="ORF">HMPREF9304_14555</name>
</gene>
<evidence type="ECO:0000256" key="1">
    <source>
        <dbReference type="SAM" id="SignalP"/>
    </source>
</evidence>
<proteinExistence type="predicted"/>
<dbReference type="EMBL" id="JRPQ01000279">
    <property type="protein sequence ID" value="KGI20740.1"/>
    <property type="molecule type" value="Genomic_DNA"/>
</dbReference>
<evidence type="ECO:0000313" key="3">
    <source>
        <dbReference type="Proteomes" id="UP000029723"/>
    </source>
</evidence>
<dbReference type="SUPFAM" id="SSF111364">
    <property type="entry name" value="Tsx-like channel"/>
    <property type="match status" value="1"/>
</dbReference>
<evidence type="ECO:0000313" key="2">
    <source>
        <dbReference type="EMBL" id="KGI20740.1"/>
    </source>
</evidence>
<sequence>MKKNCLTTLLLAGFSLLATAQNIQLHYDWGQQLYNDLSSRPAATATIEMFKPDKWGSTYMFTDLDLQSDGMTGAYWEISREFNISTNKQWAIHTEYNGGLSSGRTNNSYFASRFQHAALLGGAWNWHNGNFSRTFSVQVLYKYFFKNNHLGQASINSFQLTEVWGMNLAKGLLTFSGFCDVWYHPNANGKLIFLSEPQLWLNLNTLKGWNDINLSIGGEVELSNNFVWNAKGQNNKFYAIPTLAVKWTF</sequence>
<name>A0A098YLX3_9BACT</name>